<dbReference type="SUPFAM" id="SSF56349">
    <property type="entry name" value="DNA breaking-rejoining enzymes"/>
    <property type="match status" value="1"/>
</dbReference>
<dbReference type="Gene3D" id="1.10.150.130">
    <property type="match status" value="1"/>
</dbReference>
<dbReference type="InParanoid" id="A0A5Q0BLQ3"/>
<dbReference type="OrthoDB" id="9057547at2"/>
<sequence length="431" mass="48014">MARMTRDAKLETREARGRLEIPQDKRPYWRQLTPGVFLGYRKSKTGGVWLARISANEVGVDSATPYIQKNMGTADDFADSNGADILTYAEAFKKIQAFAESLKQHDKPKGKYTVADAVKDYLTEHYAKDGRSITTTKGTYNVHILPQLGDKIVVELKSQHINKWLTNLAEAPKRNRGKLVEIDKTDEDEVRKRRATANRILTALKAALNHAYRAGRVASDDAWRRVSPFKRADAPKIRFLSTDECNRLLNAADTDFRPMVRAGLLTGCRYGELTKLKVSDFNESNGSIHIRISKGGKSRHVPLTGEGVEWFAEWTAGKAGNALVFTRPDGDAWGRSHQTRPMQEASDRAIIVPAVSFHILRHAYASLLVSTGVPLQVVADALGHADIRMTQRHYGHLQPSYAAEQIRANLPSFGATEKKVTPITSRKKANA</sequence>
<dbReference type="GO" id="GO:0006310">
    <property type="term" value="P:DNA recombination"/>
    <property type="evidence" value="ECO:0007669"/>
    <property type="project" value="UniProtKB-KW"/>
</dbReference>
<feature type="domain" description="Core-binding (CB)" evidence="7">
    <location>
        <begin position="112"/>
        <end position="212"/>
    </location>
</feature>
<organism evidence="8 9">
    <name type="scientific">Candidatus Methylospira mobilis</name>
    <dbReference type="NCBI Taxonomy" id="1808979"/>
    <lineage>
        <taxon>Bacteria</taxon>
        <taxon>Pseudomonadati</taxon>
        <taxon>Pseudomonadota</taxon>
        <taxon>Gammaproteobacteria</taxon>
        <taxon>Methylococcales</taxon>
        <taxon>Methylococcaceae</taxon>
        <taxon>Candidatus Methylospira</taxon>
    </lineage>
</organism>
<dbReference type="GO" id="GO:0003677">
    <property type="term" value="F:DNA binding"/>
    <property type="evidence" value="ECO:0007669"/>
    <property type="project" value="UniProtKB-UniRule"/>
</dbReference>
<dbReference type="InterPro" id="IPR010998">
    <property type="entry name" value="Integrase_recombinase_N"/>
</dbReference>
<dbReference type="InterPro" id="IPR050090">
    <property type="entry name" value="Tyrosine_recombinase_XerCD"/>
</dbReference>
<dbReference type="AlphaFoldDB" id="A0A5Q0BLQ3"/>
<dbReference type="PROSITE" id="PS51900">
    <property type="entry name" value="CB"/>
    <property type="match status" value="1"/>
</dbReference>
<comment type="similarity">
    <text evidence="1">Belongs to the 'phage' integrase family.</text>
</comment>
<evidence type="ECO:0000256" key="1">
    <source>
        <dbReference type="ARBA" id="ARBA00008857"/>
    </source>
</evidence>
<dbReference type="PANTHER" id="PTHR30349:SF64">
    <property type="entry name" value="PROPHAGE INTEGRASE INTD-RELATED"/>
    <property type="match status" value="1"/>
</dbReference>
<dbReference type="KEGG" id="mmob:F6R98_08650"/>
<dbReference type="PANTHER" id="PTHR30349">
    <property type="entry name" value="PHAGE INTEGRASE-RELATED"/>
    <property type="match status" value="1"/>
</dbReference>
<evidence type="ECO:0000259" key="6">
    <source>
        <dbReference type="PROSITE" id="PS51898"/>
    </source>
</evidence>
<accession>A0A5Q0BLQ3</accession>
<dbReference type="Pfam" id="PF00589">
    <property type="entry name" value="Phage_integrase"/>
    <property type="match status" value="1"/>
</dbReference>
<evidence type="ECO:0000256" key="4">
    <source>
        <dbReference type="ARBA" id="ARBA00023172"/>
    </source>
</evidence>
<keyword evidence="2" id="KW-0229">DNA integration</keyword>
<dbReference type="CDD" id="cd00796">
    <property type="entry name" value="INT_Rci_Hp1_C"/>
    <property type="match status" value="1"/>
</dbReference>
<evidence type="ECO:0000256" key="5">
    <source>
        <dbReference type="PROSITE-ProRule" id="PRU01248"/>
    </source>
</evidence>
<keyword evidence="3 5" id="KW-0238">DNA-binding</keyword>
<reference evidence="8 9" key="1">
    <citation type="submission" date="2019-09" db="EMBL/GenBank/DDBJ databases">
        <title>Ecophysiology of the spiral-shaped methanotroph Methylospira mobilis as revealed by the complete genome sequence.</title>
        <authorList>
            <person name="Oshkin I.Y."/>
            <person name="Dedysh S.N."/>
            <person name="Miroshnikov K."/>
            <person name="Danilova O.V."/>
            <person name="Hakobyan A."/>
            <person name="Liesack W."/>
        </authorList>
    </citation>
    <scope>NUCLEOTIDE SEQUENCE [LARGE SCALE GENOMIC DNA]</scope>
    <source>
        <strain evidence="8 9">Shm1</strain>
    </source>
</reference>
<dbReference type="Gene3D" id="1.10.443.10">
    <property type="entry name" value="Intergrase catalytic core"/>
    <property type="match status" value="1"/>
</dbReference>
<evidence type="ECO:0000256" key="2">
    <source>
        <dbReference type="ARBA" id="ARBA00022908"/>
    </source>
</evidence>
<gene>
    <name evidence="8" type="ORF">F6R98_08650</name>
</gene>
<evidence type="ECO:0000313" key="9">
    <source>
        <dbReference type="Proteomes" id="UP000325755"/>
    </source>
</evidence>
<keyword evidence="4" id="KW-0233">DNA recombination</keyword>
<feature type="domain" description="Tyr recombinase" evidence="6">
    <location>
        <begin position="235"/>
        <end position="407"/>
    </location>
</feature>
<evidence type="ECO:0000259" key="7">
    <source>
        <dbReference type="PROSITE" id="PS51900"/>
    </source>
</evidence>
<protein>
    <submittedName>
        <fullName evidence="8">Site-specific integrase</fullName>
    </submittedName>
</protein>
<evidence type="ECO:0000256" key="3">
    <source>
        <dbReference type="ARBA" id="ARBA00023125"/>
    </source>
</evidence>
<name>A0A5Q0BLQ3_9GAMM</name>
<dbReference type="InterPro" id="IPR044068">
    <property type="entry name" value="CB"/>
</dbReference>
<keyword evidence="9" id="KW-1185">Reference proteome</keyword>
<dbReference type="PROSITE" id="PS51898">
    <property type="entry name" value="TYR_RECOMBINASE"/>
    <property type="match status" value="1"/>
</dbReference>
<dbReference type="InterPro" id="IPR011010">
    <property type="entry name" value="DNA_brk_join_enz"/>
</dbReference>
<dbReference type="Proteomes" id="UP000325755">
    <property type="component" value="Chromosome"/>
</dbReference>
<proteinExistence type="inferred from homology"/>
<dbReference type="EMBL" id="CP044205">
    <property type="protein sequence ID" value="QFY42686.1"/>
    <property type="molecule type" value="Genomic_DNA"/>
</dbReference>
<evidence type="ECO:0000313" key="8">
    <source>
        <dbReference type="EMBL" id="QFY42686.1"/>
    </source>
</evidence>
<dbReference type="InterPro" id="IPR002104">
    <property type="entry name" value="Integrase_catalytic"/>
</dbReference>
<dbReference type="InterPro" id="IPR013762">
    <property type="entry name" value="Integrase-like_cat_sf"/>
</dbReference>
<dbReference type="GO" id="GO:0015074">
    <property type="term" value="P:DNA integration"/>
    <property type="evidence" value="ECO:0007669"/>
    <property type="project" value="UniProtKB-KW"/>
</dbReference>